<feature type="domain" description="Amidohydrolase-related" evidence="2">
    <location>
        <begin position="84"/>
        <end position="430"/>
    </location>
</feature>
<dbReference type="InterPro" id="IPR011059">
    <property type="entry name" value="Metal-dep_hydrolase_composite"/>
</dbReference>
<evidence type="ECO:0000313" key="4">
    <source>
        <dbReference type="Proteomes" id="UP000306317"/>
    </source>
</evidence>
<evidence type="ECO:0000259" key="2">
    <source>
        <dbReference type="Pfam" id="PF01979"/>
    </source>
</evidence>
<comment type="caution">
    <text evidence="3">The sequence shown here is derived from an EMBL/GenBank/DDBJ whole genome shotgun (WGS) entry which is preliminary data.</text>
</comment>
<dbReference type="Gene3D" id="3.20.20.140">
    <property type="entry name" value="Metal-dependent hydrolases"/>
    <property type="match status" value="1"/>
</dbReference>
<protein>
    <submittedName>
        <fullName evidence="3">Amidohydrolase</fullName>
    </submittedName>
</protein>
<accession>A0A4S3KDA9</accession>
<proteinExistence type="predicted"/>
<organism evidence="3 4">
    <name type="scientific">Rhodanobacter lindaniclasticus</name>
    <dbReference type="NCBI Taxonomy" id="75310"/>
    <lineage>
        <taxon>Bacteria</taxon>
        <taxon>Pseudomonadati</taxon>
        <taxon>Pseudomonadota</taxon>
        <taxon>Gammaproteobacteria</taxon>
        <taxon>Lysobacterales</taxon>
        <taxon>Rhodanobacteraceae</taxon>
        <taxon>Rhodanobacter</taxon>
    </lineage>
</organism>
<feature type="chain" id="PRO_5020293621" evidence="1">
    <location>
        <begin position="25"/>
        <end position="434"/>
    </location>
</feature>
<keyword evidence="4" id="KW-1185">Reference proteome</keyword>
<dbReference type="Pfam" id="PF01979">
    <property type="entry name" value="Amidohydro_1"/>
    <property type="match status" value="1"/>
</dbReference>
<dbReference type="PANTHER" id="PTHR43135">
    <property type="entry name" value="ALPHA-D-RIBOSE 1-METHYLPHOSPHONATE 5-TRIPHOSPHATE DIPHOSPHATASE"/>
    <property type="match status" value="1"/>
</dbReference>
<dbReference type="Proteomes" id="UP000306317">
    <property type="component" value="Unassembled WGS sequence"/>
</dbReference>
<dbReference type="SUPFAM" id="SSF51556">
    <property type="entry name" value="Metallo-dependent hydrolases"/>
    <property type="match status" value="1"/>
</dbReference>
<dbReference type="RefSeq" id="WP_136259117.1">
    <property type="nucleotide sequence ID" value="NZ_MWIO01000035.1"/>
</dbReference>
<keyword evidence="3" id="KW-0378">Hydrolase</keyword>
<dbReference type="OrthoDB" id="9782972at2"/>
<dbReference type="InterPro" id="IPR051781">
    <property type="entry name" value="Metallo-dep_Hydrolase"/>
</dbReference>
<sequence>MRASPMIQWMTTLLLLLLCSLAAAATTPKGDWLLLPERVWTADGDAAHTGWAVLVHDGAIAAMGPRSDIQAPADAQRIELPGATLTPGLIDLHSHLFLHPYNETLWNNQVLIEPQDYRTLLAAKHARDTLLAGFTTLRDLGTEGAGYADVSVQRAIEEGLIPGPRLFVATRAIVATASYGPGPRGFRPDLELPGGAQEVSGVDQAMAAVREQAARGADWIKLYGDYRVGPGGATAPTFTPAELKALVDTAHQLGRPVAVHAASDEGVRMAAQAGADSIEHGYGASAATFKLLKQKGIAYEPTLTAVEATEQYFHHYVPGRDPPTARMQEAARAFRTALKLGVTIGNGSDVGVFAHGENWREPAAMVAAGMTPAQALHAATDVAAKILRQRGVFGRIAPGLRADLAAFTGDPSTHIGDLAHPVFVMKDGSVYRRP</sequence>
<name>A0A4S3KDA9_9GAMM</name>
<gene>
    <name evidence="3" type="ORF">B1991_13030</name>
</gene>
<dbReference type="SUPFAM" id="SSF51338">
    <property type="entry name" value="Composite domain of metallo-dependent hydrolases"/>
    <property type="match status" value="1"/>
</dbReference>
<keyword evidence="1" id="KW-0732">Signal</keyword>
<dbReference type="PANTHER" id="PTHR43135:SF3">
    <property type="entry name" value="ALPHA-D-RIBOSE 1-METHYLPHOSPHONATE 5-TRIPHOSPHATE DIPHOSPHATASE"/>
    <property type="match status" value="1"/>
</dbReference>
<dbReference type="GO" id="GO:0016810">
    <property type="term" value="F:hydrolase activity, acting on carbon-nitrogen (but not peptide) bonds"/>
    <property type="evidence" value="ECO:0007669"/>
    <property type="project" value="InterPro"/>
</dbReference>
<dbReference type="InterPro" id="IPR032466">
    <property type="entry name" value="Metal_Hydrolase"/>
</dbReference>
<dbReference type="InterPro" id="IPR006680">
    <property type="entry name" value="Amidohydro-rel"/>
</dbReference>
<evidence type="ECO:0000256" key="1">
    <source>
        <dbReference type="SAM" id="SignalP"/>
    </source>
</evidence>
<feature type="signal peptide" evidence="1">
    <location>
        <begin position="1"/>
        <end position="24"/>
    </location>
</feature>
<dbReference type="EMBL" id="MWIO01000035">
    <property type="protein sequence ID" value="THD06430.1"/>
    <property type="molecule type" value="Genomic_DNA"/>
</dbReference>
<evidence type="ECO:0000313" key="3">
    <source>
        <dbReference type="EMBL" id="THD06430.1"/>
    </source>
</evidence>
<reference evidence="3 4" key="1">
    <citation type="submission" date="2017-02" db="EMBL/GenBank/DDBJ databases">
        <title>Whole genome sequencing of Rhodanobacter lindaniclasticus DSM 17932.</title>
        <authorList>
            <person name="Kumar S."/>
            <person name="Patil P."/>
            <person name="Patil P.B."/>
        </authorList>
    </citation>
    <scope>NUCLEOTIDE SEQUENCE [LARGE SCALE GENOMIC DNA]</scope>
    <source>
        <strain evidence="3 4">DSM 17932</strain>
    </source>
</reference>
<dbReference type="Gene3D" id="2.30.40.10">
    <property type="entry name" value="Urease, subunit C, domain 1"/>
    <property type="match status" value="1"/>
</dbReference>
<dbReference type="InterPro" id="IPR057744">
    <property type="entry name" value="OTAase-like"/>
</dbReference>
<dbReference type="AlphaFoldDB" id="A0A4S3KDA9"/>
<dbReference type="CDD" id="cd01299">
    <property type="entry name" value="Met_dep_hydrolase_A"/>
    <property type="match status" value="1"/>
</dbReference>